<name>W1NMS2_AMBTC</name>
<evidence type="ECO:0000313" key="2">
    <source>
        <dbReference type="Proteomes" id="UP000017836"/>
    </source>
</evidence>
<dbReference type="Gramene" id="ERM96808">
    <property type="protein sequence ID" value="ERM96808"/>
    <property type="gene ID" value="AMTR_s00128p00015850"/>
</dbReference>
<gene>
    <name evidence="1" type="ORF">AMTR_s00128p00015850</name>
</gene>
<proteinExistence type="predicted"/>
<dbReference type="Proteomes" id="UP000017836">
    <property type="component" value="Unassembled WGS sequence"/>
</dbReference>
<protein>
    <submittedName>
        <fullName evidence="1">Uncharacterized protein</fullName>
    </submittedName>
</protein>
<keyword evidence="2" id="KW-1185">Reference proteome</keyword>
<accession>W1NMS2</accession>
<sequence>MATTSSEGLQRMLVWLGTPLDSETNLGSGEGVIFKGTSSFVSTSSFPITSARLGRVRFCSFVVGIESCKAITRGWLGEAVTLFVFGWSSRIPDWVSNRSGHFESRACDRTVL</sequence>
<reference evidence="2" key="1">
    <citation type="journal article" date="2013" name="Science">
        <title>The Amborella genome and the evolution of flowering plants.</title>
        <authorList>
            <consortium name="Amborella Genome Project"/>
        </authorList>
    </citation>
    <scope>NUCLEOTIDE SEQUENCE [LARGE SCALE GENOMIC DNA]</scope>
</reference>
<dbReference type="AlphaFoldDB" id="W1NMS2"/>
<dbReference type="HOGENOM" id="CLU_2149252_0_0_1"/>
<dbReference type="EMBL" id="KI396767">
    <property type="protein sequence ID" value="ERM96808.1"/>
    <property type="molecule type" value="Genomic_DNA"/>
</dbReference>
<organism evidence="1 2">
    <name type="scientific">Amborella trichopoda</name>
    <dbReference type="NCBI Taxonomy" id="13333"/>
    <lineage>
        <taxon>Eukaryota</taxon>
        <taxon>Viridiplantae</taxon>
        <taxon>Streptophyta</taxon>
        <taxon>Embryophyta</taxon>
        <taxon>Tracheophyta</taxon>
        <taxon>Spermatophyta</taxon>
        <taxon>Magnoliopsida</taxon>
        <taxon>Amborellales</taxon>
        <taxon>Amborellaceae</taxon>
        <taxon>Amborella</taxon>
    </lineage>
</organism>
<evidence type="ECO:0000313" key="1">
    <source>
        <dbReference type="EMBL" id="ERM96808.1"/>
    </source>
</evidence>